<keyword evidence="3" id="KW-1185">Reference proteome</keyword>
<dbReference type="Proteomes" id="UP000738349">
    <property type="component" value="Unassembled WGS sequence"/>
</dbReference>
<sequence length="422" mass="48263">MDQSQMTLTHLEGMQIARELGYRYIWIDTLCIMQDSNRDWEHSARLVPDIYGNAALTILAGRSDDSRSGFVNLANWYKPEALPVEVPYALSQGTVYEPSRRQTCRLHLPRIQNLGPAYRLIAFGMEQLMLKCRETVSFEDSFGESAILDQTIPHEIELSRDLVVTICSEERHSLQSALGEWHNVMRIYSIRSIFDPFDCYAALSGLARRYETALAWASYNAKPRYLAGMWETNKFFRELLWRRSREPLRRPRRGQGPQPSKAVERAPSWSWMALEGPSKDWGIDLVLDKEIQKSLPFSIEVRGRPRRALLSTVPLRSFDFVPETAPRCSDESTPQRAYPIAPRRMCDRLKHQGVVLKDGESELPWPVSESPIGIGLLGLEGEDNTELWALPTSLHGVLKANGAFRRVGVLWVRSTEIFIQTK</sequence>
<proteinExistence type="predicted"/>
<evidence type="ECO:0000313" key="2">
    <source>
        <dbReference type="EMBL" id="KAH7169935.1"/>
    </source>
</evidence>
<dbReference type="PANTHER" id="PTHR33112">
    <property type="entry name" value="DOMAIN PROTEIN, PUTATIVE-RELATED"/>
    <property type="match status" value="1"/>
</dbReference>
<protein>
    <submittedName>
        <fullName evidence="2">HET domain protein</fullName>
    </submittedName>
</protein>
<reference evidence="2" key="1">
    <citation type="journal article" date="2021" name="Nat. Commun.">
        <title>Genetic determinants of endophytism in the Arabidopsis root mycobiome.</title>
        <authorList>
            <person name="Mesny F."/>
            <person name="Miyauchi S."/>
            <person name="Thiergart T."/>
            <person name="Pickel B."/>
            <person name="Atanasova L."/>
            <person name="Karlsson M."/>
            <person name="Huettel B."/>
            <person name="Barry K.W."/>
            <person name="Haridas S."/>
            <person name="Chen C."/>
            <person name="Bauer D."/>
            <person name="Andreopoulos W."/>
            <person name="Pangilinan J."/>
            <person name="LaButti K."/>
            <person name="Riley R."/>
            <person name="Lipzen A."/>
            <person name="Clum A."/>
            <person name="Drula E."/>
            <person name="Henrissat B."/>
            <person name="Kohler A."/>
            <person name="Grigoriev I.V."/>
            <person name="Martin F.M."/>
            <person name="Hacquard S."/>
        </authorList>
    </citation>
    <scope>NUCLEOTIDE SEQUENCE</scope>
    <source>
        <strain evidence="2">MPI-CAGE-AT-0147</strain>
    </source>
</reference>
<name>A0A9P9FQ63_9HYPO</name>
<gene>
    <name evidence="2" type="ORF">EDB81DRAFT_836986</name>
</gene>
<organism evidence="2 3">
    <name type="scientific">Dactylonectria macrodidyma</name>
    <dbReference type="NCBI Taxonomy" id="307937"/>
    <lineage>
        <taxon>Eukaryota</taxon>
        <taxon>Fungi</taxon>
        <taxon>Dikarya</taxon>
        <taxon>Ascomycota</taxon>
        <taxon>Pezizomycotina</taxon>
        <taxon>Sordariomycetes</taxon>
        <taxon>Hypocreomycetidae</taxon>
        <taxon>Hypocreales</taxon>
        <taxon>Nectriaceae</taxon>
        <taxon>Dactylonectria</taxon>
    </lineage>
</organism>
<dbReference type="EMBL" id="JAGMUV010000002">
    <property type="protein sequence ID" value="KAH7169935.1"/>
    <property type="molecule type" value="Genomic_DNA"/>
</dbReference>
<dbReference type="Pfam" id="PF06985">
    <property type="entry name" value="HET"/>
    <property type="match status" value="1"/>
</dbReference>
<evidence type="ECO:0000259" key="1">
    <source>
        <dbReference type="Pfam" id="PF06985"/>
    </source>
</evidence>
<accession>A0A9P9FQ63</accession>
<evidence type="ECO:0000313" key="3">
    <source>
        <dbReference type="Proteomes" id="UP000738349"/>
    </source>
</evidence>
<comment type="caution">
    <text evidence="2">The sequence shown here is derived from an EMBL/GenBank/DDBJ whole genome shotgun (WGS) entry which is preliminary data.</text>
</comment>
<dbReference type="InterPro" id="IPR010730">
    <property type="entry name" value="HET"/>
</dbReference>
<feature type="domain" description="Heterokaryon incompatibility" evidence="1">
    <location>
        <begin position="4"/>
        <end position="80"/>
    </location>
</feature>
<dbReference type="PANTHER" id="PTHR33112:SF16">
    <property type="entry name" value="HETEROKARYON INCOMPATIBILITY DOMAIN-CONTAINING PROTEIN"/>
    <property type="match status" value="1"/>
</dbReference>
<dbReference type="OrthoDB" id="47007at2759"/>
<dbReference type="AlphaFoldDB" id="A0A9P9FQ63"/>